<protein>
    <submittedName>
        <fullName evidence="2">Uncharacterized protein LOC100650013 isoform X1</fullName>
    </submittedName>
</protein>
<proteinExistence type="predicted"/>
<dbReference type="AlphaFoldDB" id="A0A9B0C5S1"/>
<dbReference type="GeneID" id="100650013"/>
<dbReference type="PANTHER" id="PTHR21174:SF0">
    <property type="entry name" value="HD PHOSPHOHYDROLASE FAMILY PROTEIN-RELATED"/>
    <property type="match status" value="1"/>
</dbReference>
<dbReference type="Proteomes" id="UP000835206">
    <property type="component" value="Chromosome 14"/>
</dbReference>
<evidence type="ECO:0000313" key="1">
    <source>
        <dbReference type="Proteomes" id="UP000835206"/>
    </source>
</evidence>
<dbReference type="SUPFAM" id="SSF109604">
    <property type="entry name" value="HD-domain/PDEase-like"/>
    <property type="match status" value="1"/>
</dbReference>
<dbReference type="OrthoDB" id="330671at2759"/>
<dbReference type="PANTHER" id="PTHR21174">
    <property type="match status" value="1"/>
</dbReference>
<name>A0A9B0C5S1_BOMTE</name>
<gene>
    <name evidence="2" type="primary">LOC100650013</name>
</gene>
<keyword evidence="1" id="KW-1185">Reference proteome</keyword>
<reference evidence="2" key="1">
    <citation type="submission" date="2025-08" db="UniProtKB">
        <authorList>
            <consortium name="RefSeq"/>
        </authorList>
    </citation>
    <scope>IDENTIFICATION</scope>
</reference>
<organism evidence="1 2">
    <name type="scientific">Bombus terrestris</name>
    <name type="common">Buff-tailed bumblebee</name>
    <name type="synonym">Apis terrestris</name>
    <dbReference type="NCBI Taxonomy" id="30195"/>
    <lineage>
        <taxon>Eukaryota</taxon>
        <taxon>Metazoa</taxon>
        <taxon>Ecdysozoa</taxon>
        <taxon>Arthropoda</taxon>
        <taxon>Hexapoda</taxon>
        <taxon>Insecta</taxon>
        <taxon>Pterygota</taxon>
        <taxon>Neoptera</taxon>
        <taxon>Endopterygota</taxon>
        <taxon>Hymenoptera</taxon>
        <taxon>Apocrita</taxon>
        <taxon>Aculeata</taxon>
        <taxon>Apoidea</taxon>
        <taxon>Anthophila</taxon>
        <taxon>Apidae</taxon>
        <taxon>Bombus</taxon>
        <taxon>Bombus</taxon>
    </lineage>
</organism>
<sequence length="267" mass="31041">MFYTNNDDYKSRYISLIKLEHNPINKWKPTLFYQADSLSQQAPAATHYVSREMASIEESWKEAIDGLNSDVCDTWFTKLQEAYSEEKRTYHNLDSLHDKLNHYYEIKNNLKNPQAVLLALFFQNFEYDPKALDDENMNLEHFNAFANEAEIPADAQLREEACELLKVAATHSTDAHKIGGAFGSEDAHYFLDLDMAVLGSCPESYAEYREKVRGEYSFLSEPMYIALRLKVLQNFVQIPNIFATKEFREKYEEQARQNIQAEVELLS</sequence>
<dbReference type="InterPro" id="IPR009218">
    <property type="entry name" value="HD_phosphohydro"/>
</dbReference>
<evidence type="ECO:0000313" key="2">
    <source>
        <dbReference type="RefSeq" id="XP_003400968.1"/>
    </source>
</evidence>
<dbReference type="RefSeq" id="XP_003400968.1">
    <property type="nucleotide sequence ID" value="XM_003400920.4"/>
</dbReference>
<accession>A0A9B0C5S1</accession>